<gene>
    <name evidence="5" type="ORF">LCGC14_1195590</name>
</gene>
<dbReference type="InterPro" id="IPR050642">
    <property type="entry name" value="PDH_E1_Alpha_Subunit"/>
</dbReference>
<evidence type="ECO:0000259" key="4">
    <source>
        <dbReference type="Pfam" id="PF00676"/>
    </source>
</evidence>
<reference evidence="5" key="1">
    <citation type="journal article" date="2015" name="Nature">
        <title>Complex archaea that bridge the gap between prokaryotes and eukaryotes.</title>
        <authorList>
            <person name="Spang A."/>
            <person name="Saw J.H."/>
            <person name="Jorgensen S.L."/>
            <person name="Zaremba-Niedzwiedzka K."/>
            <person name="Martijn J."/>
            <person name="Lind A.E."/>
            <person name="van Eijk R."/>
            <person name="Schleper C."/>
            <person name="Guy L."/>
            <person name="Ettema T.J."/>
        </authorList>
    </citation>
    <scope>NUCLEOTIDE SEQUENCE</scope>
</reference>
<keyword evidence="3" id="KW-0786">Thiamine pyrophosphate</keyword>
<dbReference type="Gene3D" id="3.40.50.970">
    <property type="match status" value="1"/>
</dbReference>
<evidence type="ECO:0000256" key="3">
    <source>
        <dbReference type="ARBA" id="ARBA00023052"/>
    </source>
</evidence>
<dbReference type="EMBL" id="LAZR01006103">
    <property type="protein sequence ID" value="KKM94709.1"/>
    <property type="molecule type" value="Genomic_DNA"/>
</dbReference>
<dbReference type="PANTHER" id="PTHR11516">
    <property type="entry name" value="PYRUVATE DEHYDROGENASE E1 COMPONENT, ALPHA SUBUNIT BACTERIAL AND ORGANELLAR"/>
    <property type="match status" value="1"/>
</dbReference>
<accession>A0A0F9LIJ2</accession>
<dbReference type="InterPro" id="IPR001017">
    <property type="entry name" value="DH_E1"/>
</dbReference>
<sequence>MTKQELIDFETEIHDAFLAGQIKAPVHLSKGNEDALIEIFKQIKEEDWVFSTHRSHYHALLKGVDREWLRKEILSGRSMHINFDKFMTSSIVSGCVPIAVGVAMAVKRKRCKNWVWCFVGDMASTIGTFYECTKYSAMNDLPITFIEEDNGMSTNTPTLLAWGMGLKSPHIKRYTYKREMPHINCGKFVTFG</sequence>
<comment type="cofactor">
    <cofactor evidence="1">
        <name>thiamine diphosphate</name>
        <dbReference type="ChEBI" id="CHEBI:58937"/>
    </cofactor>
</comment>
<dbReference type="AlphaFoldDB" id="A0A0F9LIJ2"/>
<evidence type="ECO:0000256" key="1">
    <source>
        <dbReference type="ARBA" id="ARBA00001964"/>
    </source>
</evidence>
<dbReference type="InterPro" id="IPR029061">
    <property type="entry name" value="THDP-binding"/>
</dbReference>
<keyword evidence="2" id="KW-0560">Oxidoreductase</keyword>
<dbReference type="Pfam" id="PF00676">
    <property type="entry name" value="E1_dh"/>
    <property type="match status" value="1"/>
</dbReference>
<dbReference type="GO" id="GO:0004739">
    <property type="term" value="F:pyruvate dehydrogenase (acetyl-transferring) activity"/>
    <property type="evidence" value="ECO:0007669"/>
    <property type="project" value="TreeGrafter"/>
</dbReference>
<organism evidence="5">
    <name type="scientific">marine sediment metagenome</name>
    <dbReference type="NCBI Taxonomy" id="412755"/>
    <lineage>
        <taxon>unclassified sequences</taxon>
        <taxon>metagenomes</taxon>
        <taxon>ecological metagenomes</taxon>
    </lineage>
</organism>
<dbReference type="SUPFAM" id="SSF52518">
    <property type="entry name" value="Thiamin diphosphate-binding fold (THDP-binding)"/>
    <property type="match status" value="1"/>
</dbReference>
<evidence type="ECO:0000313" key="5">
    <source>
        <dbReference type="EMBL" id="KKM94709.1"/>
    </source>
</evidence>
<feature type="domain" description="Dehydrogenase E1 component" evidence="4">
    <location>
        <begin position="5"/>
        <end position="157"/>
    </location>
</feature>
<evidence type="ECO:0000256" key="2">
    <source>
        <dbReference type="ARBA" id="ARBA00023002"/>
    </source>
</evidence>
<name>A0A0F9LIJ2_9ZZZZ</name>
<dbReference type="PANTHER" id="PTHR11516:SF60">
    <property type="entry name" value="PYRUVATE DEHYDROGENASE E1 COMPONENT SUBUNIT ALPHA"/>
    <property type="match status" value="1"/>
</dbReference>
<comment type="caution">
    <text evidence="5">The sequence shown here is derived from an EMBL/GenBank/DDBJ whole genome shotgun (WGS) entry which is preliminary data.</text>
</comment>
<dbReference type="GO" id="GO:0006086">
    <property type="term" value="P:pyruvate decarboxylation to acetyl-CoA"/>
    <property type="evidence" value="ECO:0007669"/>
    <property type="project" value="TreeGrafter"/>
</dbReference>
<proteinExistence type="predicted"/>
<protein>
    <recommendedName>
        <fullName evidence="4">Dehydrogenase E1 component domain-containing protein</fullName>
    </recommendedName>
</protein>